<dbReference type="Proteomes" id="UP000039865">
    <property type="component" value="Unassembled WGS sequence"/>
</dbReference>
<protein>
    <submittedName>
        <fullName evidence="2">Uncharacterized protein</fullName>
    </submittedName>
</protein>
<sequence length="306" mass="36145">MKVLVARQYLRWDIPDNTVQEARAETKGSLNKMLITENSIRAHINKTMRKLKVEHPLSRQQLIEICRASISGYKNVRRSTKLNKLNDMLRESADQVLPSLKQNLNQSRDQPLKNLQQSTANSSNIRTANITQSSFNFMTRNRQVISQGRSANNNNNNRYFETNNNQSTTNRTKVSLEYDKEFQQDIQNCIKKLKRMPSLKKKMYQRIEEISQQMTENQGQLGFQAGMQARKRLRDRQREQEQKEERDLNKLIEETAKTNALQAINLNNLLRKKWNEQNQSYVVMSKIDNDKKIKKIRDYCFNRYIL</sequence>
<dbReference type="AlphaFoldDB" id="A0A078ANF6"/>
<proteinExistence type="predicted"/>
<feature type="region of interest" description="Disordered" evidence="1">
    <location>
        <begin position="148"/>
        <end position="168"/>
    </location>
</feature>
<evidence type="ECO:0000313" key="3">
    <source>
        <dbReference type="Proteomes" id="UP000039865"/>
    </source>
</evidence>
<organism evidence="2 3">
    <name type="scientific">Stylonychia lemnae</name>
    <name type="common">Ciliate</name>
    <dbReference type="NCBI Taxonomy" id="5949"/>
    <lineage>
        <taxon>Eukaryota</taxon>
        <taxon>Sar</taxon>
        <taxon>Alveolata</taxon>
        <taxon>Ciliophora</taxon>
        <taxon>Intramacronucleata</taxon>
        <taxon>Spirotrichea</taxon>
        <taxon>Stichotrichia</taxon>
        <taxon>Sporadotrichida</taxon>
        <taxon>Oxytrichidae</taxon>
        <taxon>Stylonychinae</taxon>
        <taxon>Stylonychia</taxon>
    </lineage>
</organism>
<accession>A0A078ANF6</accession>
<feature type="region of interest" description="Disordered" evidence="1">
    <location>
        <begin position="229"/>
        <end position="249"/>
    </location>
</feature>
<name>A0A078ANF6_STYLE</name>
<evidence type="ECO:0000313" key="2">
    <source>
        <dbReference type="EMBL" id="CDW83704.1"/>
    </source>
</evidence>
<feature type="compositionally biased region" description="Low complexity" evidence="1">
    <location>
        <begin position="152"/>
        <end position="165"/>
    </location>
</feature>
<keyword evidence="3" id="KW-1185">Reference proteome</keyword>
<dbReference type="EMBL" id="CCKQ01012099">
    <property type="protein sequence ID" value="CDW83704.1"/>
    <property type="molecule type" value="Genomic_DNA"/>
</dbReference>
<dbReference type="InParanoid" id="A0A078ANF6"/>
<reference evidence="2 3" key="1">
    <citation type="submission" date="2014-06" db="EMBL/GenBank/DDBJ databases">
        <authorList>
            <person name="Swart Estienne"/>
        </authorList>
    </citation>
    <scope>NUCLEOTIDE SEQUENCE [LARGE SCALE GENOMIC DNA]</scope>
    <source>
        <strain evidence="2 3">130c</strain>
    </source>
</reference>
<gene>
    <name evidence="2" type="primary">Contig16230.g17287</name>
    <name evidence="2" type="ORF">STYLEM_12752</name>
</gene>
<feature type="compositionally biased region" description="Basic and acidic residues" evidence="1">
    <location>
        <begin position="236"/>
        <end position="249"/>
    </location>
</feature>
<evidence type="ECO:0000256" key="1">
    <source>
        <dbReference type="SAM" id="MobiDB-lite"/>
    </source>
</evidence>